<comment type="caution">
    <text evidence="1">The sequence shown here is derived from an EMBL/GenBank/DDBJ whole genome shotgun (WGS) entry which is preliminary data.</text>
</comment>
<accession>A0A9P5VGR6</accession>
<sequence>VITLNQRSAQFTQEVYFDYKSYVNPQITYPWTNDASKITILTDGQCGSACGMTADHFTSRHGVKAVAVGGFRGSGLSMFSFAGASVLALEEIVSSYEQLQLAAPLARLPYRGNFRVGVAEAYSGTDTTMLEYNPARHGAAYRLDYTPETARSQDKLWRAVSATAWA</sequence>
<protein>
    <submittedName>
        <fullName evidence="1">Uncharacterized protein</fullName>
    </submittedName>
</protein>
<evidence type="ECO:0000313" key="1">
    <source>
        <dbReference type="EMBL" id="KAF9322901.1"/>
    </source>
</evidence>
<dbReference type="EMBL" id="JAAAUY010001419">
    <property type="protein sequence ID" value="KAF9322901.1"/>
    <property type="molecule type" value="Genomic_DNA"/>
</dbReference>
<reference evidence="1" key="1">
    <citation type="journal article" date="2020" name="Fungal Divers.">
        <title>Resolving the Mortierellaceae phylogeny through synthesis of multi-gene phylogenetics and phylogenomics.</title>
        <authorList>
            <person name="Vandepol N."/>
            <person name="Liber J."/>
            <person name="Desiro A."/>
            <person name="Na H."/>
            <person name="Kennedy M."/>
            <person name="Barry K."/>
            <person name="Grigoriev I.V."/>
            <person name="Miller A.N."/>
            <person name="O'Donnell K."/>
            <person name="Stajich J.E."/>
            <person name="Bonito G."/>
        </authorList>
    </citation>
    <scope>NUCLEOTIDE SEQUENCE</scope>
    <source>
        <strain evidence="1">NVP1</strain>
    </source>
</reference>
<keyword evidence="2" id="KW-1185">Reference proteome</keyword>
<dbReference type="AlphaFoldDB" id="A0A9P5VGR6"/>
<evidence type="ECO:0000313" key="2">
    <source>
        <dbReference type="Proteomes" id="UP000696485"/>
    </source>
</evidence>
<dbReference type="Proteomes" id="UP000696485">
    <property type="component" value="Unassembled WGS sequence"/>
</dbReference>
<name>A0A9P5VGR6_9FUNG</name>
<feature type="non-terminal residue" evidence="1">
    <location>
        <position position="1"/>
    </location>
</feature>
<proteinExistence type="predicted"/>
<dbReference type="PANTHER" id="PTHR37049">
    <property type="entry name" value="PEPTIDASE S41 FAMILY PROTEIN"/>
    <property type="match status" value="1"/>
</dbReference>
<dbReference type="InterPro" id="IPR052766">
    <property type="entry name" value="S41A_metabolite_peptidase"/>
</dbReference>
<organism evidence="1 2">
    <name type="scientific">Podila minutissima</name>
    <dbReference type="NCBI Taxonomy" id="64525"/>
    <lineage>
        <taxon>Eukaryota</taxon>
        <taxon>Fungi</taxon>
        <taxon>Fungi incertae sedis</taxon>
        <taxon>Mucoromycota</taxon>
        <taxon>Mortierellomycotina</taxon>
        <taxon>Mortierellomycetes</taxon>
        <taxon>Mortierellales</taxon>
        <taxon>Mortierellaceae</taxon>
        <taxon>Podila</taxon>
    </lineage>
</organism>
<gene>
    <name evidence="1" type="ORF">BG006_001957</name>
</gene>
<dbReference type="PANTHER" id="PTHR37049:SF4">
    <property type="entry name" value="RHODANESE DOMAIN-CONTAINING PROTEIN"/>
    <property type="match status" value="1"/>
</dbReference>